<proteinExistence type="predicted"/>
<dbReference type="InterPro" id="IPR011009">
    <property type="entry name" value="Kinase-like_dom_sf"/>
</dbReference>
<protein>
    <recommendedName>
        <fullName evidence="1">non-specific serine/threonine protein kinase</fullName>
        <ecNumber evidence="1">2.7.11.1</ecNumber>
    </recommendedName>
</protein>
<dbReference type="GO" id="GO:0005524">
    <property type="term" value="F:ATP binding"/>
    <property type="evidence" value="ECO:0007669"/>
    <property type="project" value="UniProtKB-KW"/>
</dbReference>
<dbReference type="SMART" id="SM00220">
    <property type="entry name" value="S_TKc"/>
    <property type="match status" value="1"/>
</dbReference>
<accession>A0A1H5QF44</accession>
<organism evidence="8 9">
    <name type="scientific">Amycolatopsis pretoriensis</name>
    <dbReference type="NCBI Taxonomy" id="218821"/>
    <lineage>
        <taxon>Bacteria</taxon>
        <taxon>Bacillati</taxon>
        <taxon>Actinomycetota</taxon>
        <taxon>Actinomycetes</taxon>
        <taxon>Pseudonocardiales</taxon>
        <taxon>Pseudonocardiaceae</taxon>
        <taxon>Amycolatopsis</taxon>
    </lineage>
</organism>
<evidence type="ECO:0000256" key="5">
    <source>
        <dbReference type="ARBA" id="ARBA00022777"/>
    </source>
</evidence>
<dbReference type="EMBL" id="FNUJ01000002">
    <property type="protein sequence ID" value="SEF24752.1"/>
    <property type="molecule type" value="Genomic_DNA"/>
</dbReference>
<dbReference type="Gene3D" id="3.30.200.20">
    <property type="entry name" value="Phosphorylase Kinase, domain 1"/>
    <property type="match status" value="1"/>
</dbReference>
<dbReference type="STRING" id="218821.SAMN05421837_102848"/>
<keyword evidence="2 8" id="KW-0723">Serine/threonine-protein kinase</keyword>
<evidence type="ECO:0000313" key="8">
    <source>
        <dbReference type="EMBL" id="SEF24752.1"/>
    </source>
</evidence>
<keyword evidence="9" id="KW-1185">Reference proteome</keyword>
<dbReference type="AlphaFoldDB" id="A0A1H5QF44"/>
<evidence type="ECO:0000259" key="7">
    <source>
        <dbReference type="PROSITE" id="PS50011"/>
    </source>
</evidence>
<evidence type="ECO:0000256" key="2">
    <source>
        <dbReference type="ARBA" id="ARBA00022527"/>
    </source>
</evidence>
<keyword evidence="6" id="KW-0067">ATP-binding</keyword>
<keyword evidence="3" id="KW-0808">Transferase</keyword>
<dbReference type="Pfam" id="PF00069">
    <property type="entry name" value="Pkinase"/>
    <property type="match status" value="1"/>
</dbReference>
<dbReference type="Proteomes" id="UP000198878">
    <property type="component" value="Unassembled WGS sequence"/>
</dbReference>
<evidence type="ECO:0000256" key="1">
    <source>
        <dbReference type="ARBA" id="ARBA00012513"/>
    </source>
</evidence>
<keyword evidence="4" id="KW-0547">Nucleotide-binding</keyword>
<dbReference type="EC" id="2.7.11.1" evidence="1"/>
<evidence type="ECO:0000256" key="4">
    <source>
        <dbReference type="ARBA" id="ARBA00022741"/>
    </source>
</evidence>
<evidence type="ECO:0000256" key="3">
    <source>
        <dbReference type="ARBA" id="ARBA00022679"/>
    </source>
</evidence>
<dbReference type="InterPro" id="IPR000719">
    <property type="entry name" value="Prot_kinase_dom"/>
</dbReference>
<dbReference type="PANTHER" id="PTHR43289:SF6">
    <property type="entry name" value="SERINE_THREONINE-PROTEIN KINASE NEKL-3"/>
    <property type="match status" value="1"/>
</dbReference>
<feature type="domain" description="Protein kinase" evidence="7">
    <location>
        <begin position="18"/>
        <end position="260"/>
    </location>
</feature>
<name>A0A1H5QF44_9PSEU</name>
<dbReference type="GO" id="GO:0004674">
    <property type="term" value="F:protein serine/threonine kinase activity"/>
    <property type="evidence" value="ECO:0007669"/>
    <property type="project" value="UniProtKB-KW"/>
</dbReference>
<evidence type="ECO:0000313" key="9">
    <source>
        <dbReference type="Proteomes" id="UP000198878"/>
    </source>
</evidence>
<dbReference type="PANTHER" id="PTHR43289">
    <property type="entry name" value="MITOGEN-ACTIVATED PROTEIN KINASE KINASE KINASE 20-RELATED"/>
    <property type="match status" value="1"/>
</dbReference>
<gene>
    <name evidence="8" type="ORF">SAMN05421837_102848</name>
</gene>
<reference evidence="9" key="1">
    <citation type="submission" date="2016-10" db="EMBL/GenBank/DDBJ databases">
        <authorList>
            <person name="Varghese N."/>
            <person name="Submissions S."/>
        </authorList>
    </citation>
    <scope>NUCLEOTIDE SEQUENCE [LARGE SCALE GENOMIC DNA]</scope>
    <source>
        <strain evidence="9">DSM 44654</strain>
    </source>
</reference>
<dbReference type="Gene3D" id="1.10.510.10">
    <property type="entry name" value="Transferase(Phosphotransferase) domain 1"/>
    <property type="match status" value="1"/>
</dbReference>
<sequence>MTAGSQLPNMDGDRTAYRLNPRPLARGGQAEVIVAEHKVTGAKVAFKRLNSRNPRAVARMRREIELGGVLRGHAHVMPVLDHGPAFDWFVMPLAEENAEQASQRLTSGEKLVELLHAVCAALGAAHDLGWVHRDLKPANLLLLEDKWMVADWGLGRRPRGDTTFNGRTVAGQFLGTEGFAAPEQETDPHGALATVDIYSVGQIIGWARTRQEPRQGQALIPADEPWRTIVAAATDRVPERRPQTAAALRQLIDDELARTA</sequence>
<dbReference type="PROSITE" id="PS50011">
    <property type="entry name" value="PROTEIN_KINASE_DOM"/>
    <property type="match status" value="1"/>
</dbReference>
<evidence type="ECO:0000256" key="6">
    <source>
        <dbReference type="ARBA" id="ARBA00022840"/>
    </source>
</evidence>
<dbReference type="SUPFAM" id="SSF56112">
    <property type="entry name" value="Protein kinase-like (PK-like)"/>
    <property type="match status" value="1"/>
</dbReference>
<keyword evidence="5 8" id="KW-0418">Kinase</keyword>